<evidence type="ECO:0000313" key="7">
    <source>
        <dbReference type="EMBL" id="RNL62813.1"/>
    </source>
</evidence>
<dbReference type="GO" id="GO:0016616">
    <property type="term" value="F:oxidoreductase activity, acting on the CH-OH group of donors, NAD or NADP as acceptor"/>
    <property type="evidence" value="ECO:0007669"/>
    <property type="project" value="InterPro"/>
</dbReference>
<accession>A0A3N0CIP4</accession>
<dbReference type="InterPro" id="IPR008927">
    <property type="entry name" value="6-PGluconate_DH-like_C_sf"/>
</dbReference>
<dbReference type="Gene3D" id="1.10.1040.10">
    <property type="entry name" value="N-(1-d-carboxylethyl)-l-norvaline Dehydrogenase, domain 2"/>
    <property type="match status" value="1"/>
</dbReference>
<proteinExistence type="inferred from homology"/>
<dbReference type="RefSeq" id="WP_123228107.1">
    <property type="nucleotide sequence ID" value="NZ_RJSE01000007.1"/>
</dbReference>
<sequence>MPYFEKIVVVGTDALADGIAAAAEAAGCSVVRVADASDPGGAEDALRAAYLVVEAVAEDATAKHDALRAIASLAARTAVIATTTATLSVTELATAVPGPERVAGLHFLHRTLDGAAVEVVRTDLVAPGVLERLSAFVDELGKVAVEVKDRPGFLLNRLLMPYLNDVVQALDDGLASAEDLDVALRLGLGYRRGPLEMLDDIGLDAHEQATDAAFAALQDRVFAAPPLLRTMVATGRTGGASGSGFHDRKDHA</sequence>
<dbReference type="PANTHER" id="PTHR48075">
    <property type="entry name" value="3-HYDROXYACYL-COA DEHYDROGENASE FAMILY PROTEIN"/>
    <property type="match status" value="1"/>
</dbReference>
<dbReference type="InterPro" id="IPR006176">
    <property type="entry name" value="3-OHacyl-CoA_DH_NAD-bd"/>
</dbReference>
<dbReference type="Pfam" id="PF00725">
    <property type="entry name" value="3HCDH"/>
    <property type="match status" value="1"/>
</dbReference>
<dbReference type="Proteomes" id="UP000267128">
    <property type="component" value="Unassembled WGS sequence"/>
</dbReference>
<dbReference type="SUPFAM" id="SSF48179">
    <property type="entry name" value="6-phosphogluconate dehydrogenase C-terminal domain-like"/>
    <property type="match status" value="1"/>
</dbReference>
<comment type="similarity">
    <text evidence="2">Belongs to the 3-hydroxyacyl-CoA dehydrogenase family.</text>
</comment>
<evidence type="ECO:0000256" key="3">
    <source>
        <dbReference type="ARBA" id="ARBA00023002"/>
    </source>
</evidence>
<dbReference type="GO" id="GO:0070403">
    <property type="term" value="F:NAD+ binding"/>
    <property type="evidence" value="ECO:0007669"/>
    <property type="project" value="InterPro"/>
</dbReference>
<dbReference type="AlphaFoldDB" id="A0A3N0CIP4"/>
<comment type="pathway">
    <text evidence="1">Lipid metabolism; butanoate metabolism.</text>
</comment>
<keyword evidence="3" id="KW-0560">Oxidoreductase</keyword>
<organism evidence="7 8">
    <name type="scientific">Nocardioides marmoriginsengisoli</name>
    <dbReference type="NCBI Taxonomy" id="661483"/>
    <lineage>
        <taxon>Bacteria</taxon>
        <taxon>Bacillati</taxon>
        <taxon>Actinomycetota</taxon>
        <taxon>Actinomycetes</taxon>
        <taxon>Propionibacteriales</taxon>
        <taxon>Nocardioidaceae</taxon>
        <taxon>Nocardioides</taxon>
    </lineage>
</organism>
<keyword evidence="8" id="KW-1185">Reference proteome</keyword>
<evidence type="ECO:0000256" key="2">
    <source>
        <dbReference type="ARBA" id="ARBA00009463"/>
    </source>
</evidence>
<name>A0A3N0CIP4_9ACTN</name>
<feature type="domain" description="3-hydroxyacyl-CoA dehydrogenase NAD binding" evidence="6">
    <location>
        <begin position="44"/>
        <end position="149"/>
    </location>
</feature>
<dbReference type="OrthoDB" id="5240528at2"/>
<dbReference type="InterPro" id="IPR013328">
    <property type="entry name" value="6PGD_dom2"/>
</dbReference>
<feature type="site" description="Important for catalytic activity" evidence="4">
    <location>
        <position position="106"/>
    </location>
</feature>
<evidence type="ECO:0000256" key="1">
    <source>
        <dbReference type="ARBA" id="ARBA00005086"/>
    </source>
</evidence>
<dbReference type="PANTHER" id="PTHR48075:SF5">
    <property type="entry name" value="3-HYDROXYBUTYRYL-COA DEHYDROGENASE"/>
    <property type="match status" value="1"/>
</dbReference>
<dbReference type="InterPro" id="IPR022694">
    <property type="entry name" value="3-OHacyl-CoA_DH"/>
</dbReference>
<feature type="domain" description="3-hydroxyacyl-CoA dehydrogenase C-terminal" evidence="5">
    <location>
        <begin position="152"/>
        <end position="247"/>
    </location>
</feature>
<dbReference type="InterPro" id="IPR006108">
    <property type="entry name" value="3HC_DH_C"/>
</dbReference>
<dbReference type="SUPFAM" id="SSF51735">
    <property type="entry name" value="NAD(P)-binding Rossmann-fold domains"/>
    <property type="match status" value="1"/>
</dbReference>
<dbReference type="PIRSF" id="PIRSF000105">
    <property type="entry name" value="HCDH"/>
    <property type="match status" value="1"/>
</dbReference>
<dbReference type="InterPro" id="IPR036291">
    <property type="entry name" value="NAD(P)-bd_dom_sf"/>
</dbReference>
<gene>
    <name evidence="7" type="ORF">EFK50_13800</name>
</gene>
<protein>
    <submittedName>
        <fullName evidence="7">3-hydroxyacyl-CoA dehydrogenase family protein</fullName>
    </submittedName>
</protein>
<dbReference type="Gene3D" id="3.40.50.720">
    <property type="entry name" value="NAD(P)-binding Rossmann-like Domain"/>
    <property type="match status" value="1"/>
</dbReference>
<comment type="caution">
    <text evidence="7">The sequence shown here is derived from an EMBL/GenBank/DDBJ whole genome shotgun (WGS) entry which is preliminary data.</text>
</comment>
<evidence type="ECO:0000259" key="6">
    <source>
        <dbReference type="Pfam" id="PF02737"/>
    </source>
</evidence>
<evidence type="ECO:0000313" key="8">
    <source>
        <dbReference type="Proteomes" id="UP000267128"/>
    </source>
</evidence>
<evidence type="ECO:0000256" key="4">
    <source>
        <dbReference type="PIRSR" id="PIRSR000105-1"/>
    </source>
</evidence>
<dbReference type="EMBL" id="RJSE01000007">
    <property type="protein sequence ID" value="RNL62813.1"/>
    <property type="molecule type" value="Genomic_DNA"/>
</dbReference>
<dbReference type="Pfam" id="PF02737">
    <property type="entry name" value="3HCDH_N"/>
    <property type="match status" value="1"/>
</dbReference>
<dbReference type="GO" id="GO:0006631">
    <property type="term" value="P:fatty acid metabolic process"/>
    <property type="evidence" value="ECO:0007669"/>
    <property type="project" value="InterPro"/>
</dbReference>
<evidence type="ECO:0000259" key="5">
    <source>
        <dbReference type="Pfam" id="PF00725"/>
    </source>
</evidence>
<reference evidence="7 8" key="1">
    <citation type="submission" date="2018-11" db="EMBL/GenBank/DDBJ databases">
        <authorList>
            <person name="Li F."/>
        </authorList>
    </citation>
    <scope>NUCLEOTIDE SEQUENCE [LARGE SCALE GENOMIC DNA]</scope>
    <source>
        <strain evidence="7 8">Gsoil 097</strain>
    </source>
</reference>